<evidence type="ECO:0000313" key="2">
    <source>
        <dbReference type="Proteomes" id="UP000321424"/>
    </source>
</evidence>
<sequence>MSEDTSSAVRDCECEPWIKLSHCGVGMHDGAGRLFKVRCPSILCSGMVPLVDGKISLHEGTVPGACPWIGMRVVDDTADLDPDYLTKLRSKRVL</sequence>
<dbReference type="Proteomes" id="UP000321424">
    <property type="component" value="Unassembled WGS sequence"/>
</dbReference>
<gene>
    <name evidence="1" type="ORF">NN4_45930</name>
</gene>
<reference evidence="1 2" key="1">
    <citation type="submission" date="2019-07" db="EMBL/GenBank/DDBJ databases">
        <title>Whole genome shotgun sequence of Nocardia ninae NBRC 108245.</title>
        <authorList>
            <person name="Hosoyama A."/>
            <person name="Uohara A."/>
            <person name="Ohji S."/>
            <person name="Ichikawa N."/>
        </authorList>
    </citation>
    <scope>NUCLEOTIDE SEQUENCE [LARGE SCALE GENOMIC DNA]</scope>
    <source>
        <strain evidence="1 2">NBRC 108245</strain>
    </source>
</reference>
<protein>
    <submittedName>
        <fullName evidence="1">Uncharacterized protein</fullName>
    </submittedName>
</protein>
<organism evidence="1 2">
    <name type="scientific">Nocardia ninae NBRC 108245</name>
    <dbReference type="NCBI Taxonomy" id="1210091"/>
    <lineage>
        <taxon>Bacteria</taxon>
        <taxon>Bacillati</taxon>
        <taxon>Actinomycetota</taxon>
        <taxon>Actinomycetes</taxon>
        <taxon>Mycobacteriales</taxon>
        <taxon>Nocardiaceae</taxon>
        <taxon>Nocardia</taxon>
    </lineage>
</organism>
<accession>A0A511MHD7</accession>
<dbReference type="EMBL" id="BJXA01000032">
    <property type="protein sequence ID" value="GEM40074.1"/>
    <property type="molecule type" value="Genomic_DNA"/>
</dbReference>
<dbReference type="AlphaFoldDB" id="A0A511MHD7"/>
<evidence type="ECO:0000313" key="1">
    <source>
        <dbReference type="EMBL" id="GEM40074.1"/>
    </source>
</evidence>
<comment type="caution">
    <text evidence="1">The sequence shown here is derived from an EMBL/GenBank/DDBJ whole genome shotgun (WGS) entry which is preliminary data.</text>
</comment>
<proteinExistence type="predicted"/>
<name>A0A511MHD7_9NOCA</name>
<keyword evidence="2" id="KW-1185">Reference proteome</keyword>